<dbReference type="InterPro" id="IPR050676">
    <property type="entry name" value="IL-12"/>
</dbReference>
<dbReference type="PANTHER" id="PTHR48485">
    <property type="entry name" value="INTERLEUKIN-12 SUBUNIT BETA-RELATED"/>
    <property type="match status" value="1"/>
</dbReference>
<feature type="domain" description="Ig-like" evidence="6">
    <location>
        <begin position="42"/>
        <end position="88"/>
    </location>
</feature>
<dbReference type="GO" id="GO:0032693">
    <property type="term" value="P:negative regulation of interleukin-10 production"/>
    <property type="evidence" value="ECO:0007669"/>
    <property type="project" value="Ensembl"/>
</dbReference>
<name>A0A8D0HTM8_SPHPU</name>
<comment type="subunit">
    <text evidence="5">Heterodimer with IL12A; disulfide-linked. The heterodimer is known as interleukin IL-12.</text>
</comment>
<dbReference type="GO" id="GO:0032733">
    <property type="term" value="P:positive regulation of interleukin-10 production"/>
    <property type="evidence" value="ECO:0007669"/>
    <property type="project" value="Ensembl"/>
</dbReference>
<dbReference type="GO" id="GO:0050829">
    <property type="term" value="P:defense response to Gram-negative bacterium"/>
    <property type="evidence" value="ECO:0007669"/>
    <property type="project" value="Ensembl"/>
</dbReference>
<dbReference type="GO" id="GO:0005125">
    <property type="term" value="F:cytokine activity"/>
    <property type="evidence" value="ECO:0007669"/>
    <property type="project" value="UniProtKB-KW"/>
</dbReference>
<dbReference type="GO" id="GO:0042104">
    <property type="term" value="P:positive regulation of activated T cell proliferation"/>
    <property type="evidence" value="ECO:0007669"/>
    <property type="project" value="Ensembl"/>
</dbReference>
<dbReference type="GO" id="GO:0002827">
    <property type="term" value="P:positive regulation of T-helper 1 type immune response"/>
    <property type="evidence" value="ECO:0007669"/>
    <property type="project" value="Ensembl"/>
</dbReference>
<evidence type="ECO:0000313" key="8">
    <source>
        <dbReference type="Proteomes" id="UP000694392"/>
    </source>
</evidence>
<comment type="similarity">
    <text evidence="5">Belongs to the IL-12B family.</text>
</comment>
<feature type="signal peptide" evidence="5">
    <location>
        <begin position="1"/>
        <end position="20"/>
    </location>
</feature>
<dbReference type="CDD" id="cd00096">
    <property type="entry name" value="Ig"/>
    <property type="match status" value="1"/>
</dbReference>
<reference evidence="7" key="1">
    <citation type="submission" date="2025-08" db="UniProtKB">
        <authorList>
            <consortium name="Ensembl"/>
        </authorList>
    </citation>
    <scope>IDENTIFICATION</scope>
</reference>
<dbReference type="GO" id="GO:0002230">
    <property type="term" value="P:positive regulation of defense response to virus by host"/>
    <property type="evidence" value="ECO:0007669"/>
    <property type="project" value="Ensembl"/>
</dbReference>
<dbReference type="GO" id="GO:0004896">
    <property type="term" value="F:cytokine receptor activity"/>
    <property type="evidence" value="ECO:0007669"/>
    <property type="project" value="UniProtKB-UniRule"/>
</dbReference>
<organism evidence="7 8">
    <name type="scientific">Sphenodon punctatus</name>
    <name type="common">Tuatara</name>
    <name type="synonym">Hatteria punctata</name>
    <dbReference type="NCBI Taxonomy" id="8508"/>
    <lineage>
        <taxon>Eukaryota</taxon>
        <taxon>Metazoa</taxon>
        <taxon>Chordata</taxon>
        <taxon>Craniata</taxon>
        <taxon>Vertebrata</taxon>
        <taxon>Euteleostomi</taxon>
        <taxon>Lepidosauria</taxon>
        <taxon>Sphenodontia</taxon>
        <taxon>Sphenodontidae</taxon>
        <taxon>Sphenodon</taxon>
    </lineage>
</organism>
<evidence type="ECO:0000259" key="6">
    <source>
        <dbReference type="PROSITE" id="PS50835"/>
    </source>
</evidence>
<reference evidence="7" key="2">
    <citation type="submission" date="2025-09" db="UniProtKB">
        <authorList>
            <consortium name="Ensembl"/>
        </authorList>
    </citation>
    <scope>IDENTIFICATION</scope>
</reference>
<dbReference type="GO" id="GO:0042802">
    <property type="term" value="F:identical protein binding"/>
    <property type="evidence" value="ECO:0007669"/>
    <property type="project" value="Ensembl"/>
</dbReference>
<dbReference type="GO" id="GO:0045519">
    <property type="term" value="F:interleukin-23 receptor binding"/>
    <property type="evidence" value="ECO:0007669"/>
    <property type="project" value="Ensembl"/>
</dbReference>
<dbReference type="PROSITE" id="PS50835">
    <property type="entry name" value="IG_LIKE"/>
    <property type="match status" value="1"/>
</dbReference>
<dbReference type="GO" id="GO:0045672">
    <property type="term" value="P:positive regulation of osteoclast differentiation"/>
    <property type="evidence" value="ECO:0007669"/>
    <property type="project" value="Ensembl"/>
</dbReference>
<dbReference type="GeneTree" id="ENSGT00390000012630"/>
<dbReference type="Ensembl" id="ENSSPUT00000026863.1">
    <property type="protein sequence ID" value="ENSSPUP00000025169.1"/>
    <property type="gene ID" value="ENSSPUG00000019278.1"/>
</dbReference>
<keyword evidence="3 5" id="KW-0325">Glycoprotein</keyword>
<evidence type="ECO:0000256" key="2">
    <source>
        <dbReference type="ARBA" id="ARBA00023157"/>
    </source>
</evidence>
<dbReference type="GO" id="GO:0046982">
    <property type="term" value="F:protein heterodimerization activity"/>
    <property type="evidence" value="ECO:0007669"/>
    <property type="project" value="Ensembl"/>
</dbReference>
<dbReference type="GO" id="GO:0032735">
    <property type="term" value="P:positive regulation of interleukin-12 production"/>
    <property type="evidence" value="ECO:0007669"/>
    <property type="project" value="Ensembl"/>
</dbReference>
<dbReference type="GO" id="GO:0051142">
    <property type="term" value="P:positive regulation of NK T cell proliferation"/>
    <property type="evidence" value="ECO:0007669"/>
    <property type="project" value="Ensembl"/>
</dbReference>
<dbReference type="GO" id="GO:0032725">
    <property type="term" value="P:positive regulation of granulocyte macrophage colony-stimulating factor production"/>
    <property type="evidence" value="ECO:0007669"/>
    <property type="project" value="Ensembl"/>
</dbReference>
<dbReference type="AlphaFoldDB" id="A0A8D0HTM8"/>
<evidence type="ECO:0000256" key="5">
    <source>
        <dbReference type="RuleBase" id="RU281113"/>
    </source>
</evidence>
<evidence type="ECO:0000313" key="7">
    <source>
        <dbReference type="Ensembl" id="ENSSPUP00000025169.1"/>
    </source>
</evidence>
<dbReference type="InterPro" id="IPR015528">
    <property type="entry name" value="IL-12_beta"/>
</dbReference>
<proteinExistence type="inferred from homology"/>
<keyword evidence="1 5" id="KW-0732">Signal</keyword>
<dbReference type="GO" id="GO:0010224">
    <property type="term" value="P:response to UV-B"/>
    <property type="evidence" value="ECO:0007669"/>
    <property type="project" value="Ensembl"/>
</dbReference>
<dbReference type="GO" id="GO:0008083">
    <property type="term" value="F:growth factor activity"/>
    <property type="evidence" value="ECO:0007669"/>
    <property type="project" value="Ensembl"/>
</dbReference>
<dbReference type="GO" id="GO:1903588">
    <property type="term" value="P:negative regulation of blood vessel endothelial cell proliferation involved in sprouting angiogenesis"/>
    <property type="evidence" value="ECO:0007669"/>
    <property type="project" value="Ensembl"/>
</dbReference>
<dbReference type="GO" id="GO:0034393">
    <property type="term" value="P:positive regulation of smooth muscle cell apoptotic process"/>
    <property type="evidence" value="ECO:0007669"/>
    <property type="project" value="Ensembl"/>
</dbReference>
<dbReference type="PIRSF" id="PIRSF038007">
    <property type="entry name" value="IL_12_beta"/>
    <property type="match status" value="1"/>
</dbReference>
<dbReference type="OMA" id="EANNYSG"/>
<dbReference type="GO" id="GO:0007259">
    <property type="term" value="P:cell surface receptor signaling pathway via JAK-STAT"/>
    <property type="evidence" value="ECO:0007669"/>
    <property type="project" value="Ensembl"/>
</dbReference>
<dbReference type="Proteomes" id="UP000694392">
    <property type="component" value="Unplaced"/>
</dbReference>
<dbReference type="InterPro" id="IPR013783">
    <property type="entry name" value="Ig-like_fold"/>
</dbReference>
<dbReference type="GO" id="GO:0050709">
    <property type="term" value="P:negative regulation of protein secretion"/>
    <property type="evidence" value="ECO:0007669"/>
    <property type="project" value="Ensembl"/>
</dbReference>
<dbReference type="PANTHER" id="PTHR48485:SF4">
    <property type="entry name" value="INTERLEUKIN-12 SUBUNIT BETA"/>
    <property type="match status" value="1"/>
</dbReference>
<dbReference type="PRINTS" id="PR01928">
    <property type="entry name" value="INTRLEUKN12B"/>
</dbReference>
<dbReference type="SUPFAM" id="SSF49265">
    <property type="entry name" value="Fibronectin type III"/>
    <property type="match status" value="2"/>
</dbReference>
<dbReference type="GO" id="GO:0045063">
    <property type="term" value="P:T-helper 1 cell differentiation"/>
    <property type="evidence" value="ECO:0007669"/>
    <property type="project" value="Ensembl"/>
</dbReference>
<dbReference type="GO" id="GO:0002860">
    <property type="term" value="P:positive regulation of natural killer cell mediated cytotoxicity directed against tumor cell target"/>
    <property type="evidence" value="ECO:0007669"/>
    <property type="project" value="Ensembl"/>
</dbReference>
<evidence type="ECO:0000256" key="1">
    <source>
        <dbReference type="ARBA" id="ARBA00022729"/>
    </source>
</evidence>
<comment type="subcellular location">
    <subcellularLocation>
        <location evidence="5">Secreted</location>
    </subcellularLocation>
</comment>
<dbReference type="GO" id="GO:0032700">
    <property type="term" value="P:negative regulation of interleukin-17 production"/>
    <property type="evidence" value="ECO:0007669"/>
    <property type="project" value="Ensembl"/>
</dbReference>
<accession>A0A8D0HTM8</accession>
<dbReference type="GO" id="GO:0032740">
    <property type="term" value="P:positive regulation of interleukin-17 production"/>
    <property type="evidence" value="ECO:0007669"/>
    <property type="project" value="Ensembl"/>
</dbReference>
<dbReference type="GO" id="GO:0032819">
    <property type="term" value="P:positive regulation of natural killer cell proliferation"/>
    <property type="evidence" value="ECO:0007669"/>
    <property type="project" value="Ensembl"/>
</dbReference>
<dbReference type="GO" id="GO:0016477">
    <property type="term" value="P:cell migration"/>
    <property type="evidence" value="ECO:0007669"/>
    <property type="project" value="Ensembl"/>
</dbReference>
<dbReference type="SUPFAM" id="SSF48726">
    <property type="entry name" value="Immunoglobulin"/>
    <property type="match status" value="1"/>
</dbReference>
<sequence length="310" mass="36444">MPHLLFMLLSLLSFAIPLEAKWKLRDNVYVIDSEWSSEAPVEDVELICNVSDDKAGEVYWMKDQEKKGNGKILVTKVKEFLDAGNYTCWRGDTQEIISYNFLLISKKDSNGPRHSILKSFKEPNNRTYFKCEARNYSGIFVCSWITENRPSNVQFTIRKTVSCEAPVPTTKGSLTEYSVRCWKGSYCPFAEEHQQVEMFLEVIDDTEYENSTAKFFIRDIIKPDPPKCHYLAQNDTVSWKYPKSWSTPESYFPLTFRVRIENKQNKNYAEIRDVDEQFTKVPMIKRKMVYIQARDRYYNSSWSSWSEVCR</sequence>
<dbReference type="InterPro" id="IPR036179">
    <property type="entry name" value="Ig-like_dom_sf"/>
</dbReference>
<gene>
    <name evidence="5 7" type="primary">IL12B</name>
</gene>
<dbReference type="GO" id="GO:0043514">
    <property type="term" value="C:interleukin-12 complex"/>
    <property type="evidence" value="ECO:0007669"/>
    <property type="project" value="Ensembl"/>
</dbReference>
<dbReference type="GO" id="GO:1900747">
    <property type="term" value="P:negative regulation of vascular endothelial growth factor signaling pathway"/>
    <property type="evidence" value="ECO:0007669"/>
    <property type="project" value="Ensembl"/>
</dbReference>
<protein>
    <recommendedName>
        <fullName evidence="5">Interleukin-12 subunit beta</fullName>
        <shortName evidence="5">IL-12B</shortName>
    </recommendedName>
    <alternativeName>
        <fullName evidence="5">Cytotoxic lymphocyte maturation factor 40 kDa subunit</fullName>
    </alternativeName>
    <alternativeName>
        <fullName evidence="5">IL-12 subunit p40</fullName>
    </alternativeName>
</protein>
<dbReference type="InterPro" id="IPR019482">
    <property type="entry name" value="IL-12_beta_cen-dom"/>
</dbReference>
<dbReference type="GO" id="GO:0042164">
    <property type="term" value="F:interleukin-12 alpha subunit binding"/>
    <property type="evidence" value="ECO:0007669"/>
    <property type="project" value="Ensembl"/>
</dbReference>
<dbReference type="GO" id="GO:0035722">
    <property type="term" value="P:interleukin-12-mediated signaling pathway"/>
    <property type="evidence" value="ECO:0007669"/>
    <property type="project" value="Ensembl"/>
</dbReference>
<dbReference type="Pfam" id="PF10420">
    <property type="entry name" value="IL12p40_C"/>
    <property type="match status" value="1"/>
</dbReference>
<keyword evidence="4 5" id="KW-0393">Immunoglobulin domain</keyword>
<dbReference type="InterPro" id="IPR007110">
    <property type="entry name" value="Ig-like_dom"/>
</dbReference>
<evidence type="ECO:0000256" key="4">
    <source>
        <dbReference type="ARBA" id="ARBA00023319"/>
    </source>
</evidence>
<dbReference type="GO" id="GO:0032760">
    <property type="term" value="P:positive regulation of tumor necrosis factor production"/>
    <property type="evidence" value="ECO:0007669"/>
    <property type="project" value="Ensembl"/>
</dbReference>
<dbReference type="GO" id="GO:0030101">
    <property type="term" value="P:natural killer cell activation"/>
    <property type="evidence" value="ECO:0007669"/>
    <property type="project" value="Ensembl"/>
</dbReference>
<keyword evidence="5" id="KW-0964">Secreted</keyword>
<dbReference type="GO" id="GO:0070743">
    <property type="term" value="C:interleukin-23 complex"/>
    <property type="evidence" value="ECO:0007669"/>
    <property type="project" value="Ensembl"/>
</dbReference>
<dbReference type="Gene3D" id="2.60.40.10">
    <property type="entry name" value="Immunoglobulins"/>
    <property type="match status" value="3"/>
</dbReference>
<dbReference type="GO" id="GO:0048662">
    <property type="term" value="P:negative regulation of smooth muscle cell proliferation"/>
    <property type="evidence" value="ECO:0007669"/>
    <property type="project" value="Ensembl"/>
</dbReference>
<dbReference type="InterPro" id="IPR036116">
    <property type="entry name" value="FN3_sf"/>
</dbReference>
<keyword evidence="8" id="KW-1185">Reference proteome</keyword>
<dbReference type="GO" id="GO:0032729">
    <property type="term" value="P:positive regulation of type II interferon production"/>
    <property type="evidence" value="ECO:0007669"/>
    <property type="project" value="Ensembl"/>
</dbReference>
<keyword evidence="5" id="KW-0202">Cytokine</keyword>
<keyword evidence="2" id="KW-1015">Disulfide bond</keyword>
<feature type="chain" id="PRO_5034250012" description="Interleukin-12 subunit beta" evidence="5">
    <location>
        <begin position="21"/>
        <end position="310"/>
    </location>
</feature>
<evidence type="ECO:0000256" key="3">
    <source>
        <dbReference type="ARBA" id="ARBA00023180"/>
    </source>
</evidence>